<dbReference type="GeneID" id="16995506"/>
<dbReference type="HOGENOM" id="CLU_375262_0_0_1"/>
<dbReference type="OrthoDB" id="10539309at2759"/>
<proteinExistence type="predicted"/>
<accession>M1V9D5</accession>
<dbReference type="Gramene" id="CMO015CT">
    <property type="protein sequence ID" value="CMO015CT"/>
    <property type="gene ID" value="CMO015C"/>
</dbReference>
<feature type="region of interest" description="Disordered" evidence="1">
    <location>
        <begin position="689"/>
        <end position="740"/>
    </location>
</feature>
<feature type="compositionally biased region" description="Basic residues" evidence="1">
    <location>
        <begin position="129"/>
        <end position="139"/>
    </location>
</feature>
<evidence type="ECO:0000313" key="2">
    <source>
        <dbReference type="EMBL" id="BAM81414.1"/>
    </source>
</evidence>
<gene>
    <name evidence="2" type="ORF">CYME_CMO015C</name>
</gene>
<evidence type="ECO:0000313" key="3">
    <source>
        <dbReference type="Proteomes" id="UP000007014"/>
    </source>
</evidence>
<name>M1V9D5_CYAM1</name>
<feature type="compositionally biased region" description="Polar residues" evidence="1">
    <location>
        <begin position="481"/>
        <end position="517"/>
    </location>
</feature>
<feature type="compositionally biased region" description="Basic and acidic residues" evidence="1">
    <location>
        <begin position="438"/>
        <end position="465"/>
    </location>
</feature>
<dbReference type="RefSeq" id="XP_005537450.1">
    <property type="nucleotide sequence ID" value="XM_005537393.1"/>
</dbReference>
<feature type="compositionally biased region" description="Low complexity" evidence="1">
    <location>
        <begin position="193"/>
        <end position="205"/>
    </location>
</feature>
<organism evidence="2 3">
    <name type="scientific">Cyanidioschyzon merolae (strain NIES-3377 / 10D)</name>
    <name type="common">Unicellular red alga</name>
    <dbReference type="NCBI Taxonomy" id="280699"/>
    <lineage>
        <taxon>Eukaryota</taxon>
        <taxon>Rhodophyta</taxon>
        <taxon>Bangiophyceae</taxon>
        <taxon>Cyanidiales</taxon>
        <taxon>Cyanidiaceae</taxon>
        <taxon>Cyanidioschyzon</taxon>
    </lineage>
</organism>
<dbReference type="EMBL" id="AP006497">
    <property type="protein sequence ID" value="BAM81414.1"/>
    <property type="molecule type" value="Genomic_DNA"/>
</dbReference>
<feature type="region of interest" description="Disordered" evidence="1">
    <location>
        <begin position="192"/>
        <end position="226"/>
    </location>
</feature>
<reference evidence="2 3" key="2">
    <citation type="journal article" date="2007" name="BMC Biol.">
        <title>A 100%-complete sequence reveals unusually simple genomic features in the hot-spring red alga Cyanidioschyzon merolae.</title>
        <authorList>
            <person name="Nozaki H."/>
            <person name="Takano H."/>
            <person name="Misumi O."/>
            <person name="Terasawa K."/>
            <person name="Matsuzaki M."/>
            <person name="Maruyama S."/>
            <person name="Nishida K."/>
            <person name="Yagisawa F."/>
            <person name="Yoshida Y."/>
            <person name="Fujiwara T."/>
            <person name="Takio S."/>
            <person name="Tamura K."/>
            <person name="Chung S.J."/>
            <person name="Nakamura S."/>
            <person name="Kuroiwa H."/>
            <person name="Tanaka K."/>
            <person name="Sato N."/>
            <person name="Kuroiwa T."/>
        </authorList>
    </citation>
    <scope>NUCLEOTIDE SEQUENCE [LARGE SCALE GENOMIC DNA]</scope>
    <source>
        <strain evidence="2 3">10D</strain>
    </source>
</reference>
<dbReference type="AlphaFoldDB" id="M1V9D5"/>
<dbReference type="KEGG" id="cme:CYME_CMO015C"/>
<evidence type="ECO:0000256" key="1">
    <source>
        <dbReference type="SAM" id="MobiDB-lite"/>
    </source>
</evidence>
<protein>
    <submittedName>
        <fullName evidence="2">Uncharacterized protein</fullName>
    </submittedName>
</protein>
<sequence>MLRLDPERTNELNFRELMRRQSAVAPAPVREETAGATRVLAPSTATASVVASGTLEASDGVAFRTEAAQPSQTEANKPVSALEATGSLRLPTKQGDLETNVREQPPGSPASIPQTIAPVRATVPTGRQRQGRKRRRRRLNAAVRGNYESDDSVYDYDSDFIDDSEITEDFAADMQPGFGVLSSILGQRWNRIPSADPRPASAASTPERHQLASGMTGRSGPSQDDDFEEWAWSRRHSRVVLPQRVEEVARRLEARIRDLYGDKKPNGWEKVPELVELLAEFCESAVAARLASVPTSEGSVPYRFQEELFNRLAFLRTTKPKLLQVASARYWRQVERDAEEQLRQIRDQLHIVAEQLPAADGATESNLLERPALLDCVHQYFVHQVQALNAANFRYKKPRSVSKMLKVFAAELKQHPVFVNDASVTAKDLESVYRKRESELLAKRRAEREAERQRKREERQRDKEQQVTSQVDSEGRATPTHAGSQQNELEQQSPEASQTGSDSFTQPRAHPRQSTEQSEGDHLSDEGVSTAPADTPQAERNKRTHSLEERFAELRQWRYETDEWTPLHPYPSVICRRDRFRSVRLWVKSQRMIARGTGRGKLAPKDFYRRCKAELGVDLFHGLQIIGSVHTSPGEKPLYRPRPTGNPLISALKMPLPTGAPSTLFASMDRYRIPEDLAEEAAREAAAAAAAAAAPAWRSQTATPISDRGTPDVAASQRSTAEPPHASDNASSAIEAASSD</sequence>
<keyword evidence="3" id="KW-1185">Reference proteome</keyword>
<reference evidence="2 3" key="1">
    <citation type="journal article" date="2004" name="Nature">
        <title>Genome sequence of the ultrasmall unicellular red alga Cyanidioschyzon merolae 10D.</title>
        <authorList>
            <person name="Matsuzaki M."/>
            <person name="Misumi O."/>
            <person name="Shin-i T."/>
            <person name="Maruyama S."/>
            <person name="Takahara M."/>
            <person name="Miyagishima S."/>
            <person name="Mori T."/>
            <person name="Nishida K."/>
            <person name="Yagisawa F."/>
            <person name="Nishida K."/>
            <person name="Yoshida Y."/>
            <person name="Nishimura Y."/>
            <person name="Nakao S."/>
            <person name="Kobayashi T."/>
            <person name="Momoyama Y."/>
            <person name="Higashiyama T."/>
            <person name="Minoda A."/>
            <person name="Sano M."/>
            <person name="Nomoto H."/>
            <person name="Oishi K."/>
            <person name="Hayashi H."/>
            <person name="Ohta F."/>
            <person name="Nishizaka S."/>
            <person name="Haga S."/>
            <person name="Miura S."/>
            <person name="Morishita T."/>
            <person name="Kabeya Y."/>
            <person name="Terasawa K."/>
            <person name="Suzuki Y."/>
            <person name="Ishii Y."/>
            <person name="Asakawa S."/>
            <person name="Takano H."/>
            <person name="Ohta N."/>
            <person name="Kuroiwa H."/>
            <person name="Tanaka K."/>
            <person name="Shimizu N."/>
            <person name="Sugano S."/>
            <person name="Sato N."/>
            <person name="Nozaki H."/>
            <person name="Ogasawara N."/>
            <person name="Kohara Y."/>
            <person name="Kuroiwa T."/>
        </authorList>
    </citation>
    <scope>NUCLEOTIDE SEQUENCE [LARGE SCALE GENOMIC DNA]</scope>
    <source>
        <strain evidence="2 3">10D</strain>
    </source>
</reference>
<feature type="region of interest" description="Disordered" evidence="1">
    <location>
        <begin position="438"/>
        <end position="546"/>
    </location>
</feature>
<dbReference type="Proteomes" id="UP000007014">
    <property type="component" value="Chromosome 15"/>
</dbReference>
<feature type="compositionally biased region" description="Basic and acidic residues" evidence="1">
    <location>
        <begin position="537"/>
        <end position="546"/>
    </location>
</feature>
<feature type="region of interest" description="Disordered" evidence="1">
    <location>
        <begin position="67"/>
        <end position="144"/>
    </location>
</feature>
<feature type="compositionally biased region" description="Polar residues" evidence="1">
    <location>
        <begin position="728"/>
        <end position="740"/>
    </location>
</feature>